<dbReference type="AlphaFoldDB" id="A0AAV2HQV3"/>
<protein>
    <submittedName>
        <fullName evidence="1">Uncharacterized protein</fullName>
    </submittedName>
</protein>
<organism evidence="1 2">
    <name type="scientific">Lymnaea stagnalis</name>
    <name type="common">Great pond snail</name>
    <name type="synonym">Helix stagnalis</name>
    <dbReference type="NCBI Taxonomy" id="6523"/>
    <lineage>
        <taxon>Eukaryota</taxon>
        <taxon>Metazoa</taxon>
        <taxon>Spiralia</taxon>
        <taxon>Lophotrochozoa</taxon>
        <taxon>Mollusca</taxon>
        <taxon>Gastropoda</taxon>
        <taxon>Heterobranchia</taxon>
        <taxon>Euthyneura</taxon>
        <taxon>Panpulmonata</taxon>
        <taxon>Hygrophila</taxon>
        <taxon>Lymnaeoidea</taxon>
        <taxon>Lymnaeidae</taxon>
        <taxon>Lymnaea</taxon>
    </lineage>
</organism>
<evidence type="ECO:0000313" key="1">
    <source>
        <dbReference type="EMBL" id="CAL1535817.1"/>
    </source>
</evidence>
<comment type="caution">
    <text evidence="1">The sequence shown here is derived from an EMBL/GenBank/DDBJ whole genome shotgun (WGS) entry which is preliminary data.</text>
</comment>
<accession>A0AAV2HQV3</accession>
<gene>
    <name evidence="1" type="ORF">GSLYS_00009777001</name>
</gene>
<reference evidence="1 2" key="1">
    <citation type="submission" date="2024-04" db="EMBL/GenBank/DDBJ databases">
        <authorList>
            <consortium name="Genoscope - CEA"/>
            <person name="William W."/>
        </authorList>
    </citation>
    <scope>NUCLEOTIDE SEQUENCE [LARGE SCALE GENOMIC DNA]</scope>
</reference>
<dbReference type="EMBL" id="CAXITT010000211">
    <property type="protein sequence ID" value="CAL1535817.1"/>
    <property type="molecule type" value="Genomic_DNA"/>
</dbReference>
<feature type="non-terminal residue" evidence="1">
    <location>
        <position position="122"/>
    </location>
</feature>
<evidence type="ECO:0000313" key="2">
    <source>
        <dbReference type="Proteomes" id="UP001497497"/>
    </source>
</evidence>
<keyword evidence="2" id="KW-1185">Reference proteome</keyword>
<dbReference type="Proteomes" id="UP001497497">
    <property type="component" value="Unassembled WGS sequence"/>
</dbReference>
<name>A0AAV2HQV3_LYMST</name>
<sequence length="122" mass="13944">MSFDDDTAGGDCDGIDFKWMRDDSDSFAEEDDWNERDGAALPKFHSKEKSWRAHLRRIILRNPATRINISIVYISVKVIMCALYVVRVCLDDPQEYACNGIPCNFTRKPDGDSGFTSTDINW</sequence>
<proteinExistence type="predicted"/>